<dbReference type="Proteomes" id="UP000790709">
    <property type="component" value="Unassembled WGS sequence"/>
</dbReference>
<protein>
    <submittedName>
        <fullName evidence="1">Dienelactone hydrolase endo-1,3,1,4-beta-D-glucanase</fullName>
    </submittedName>
</protein>
<gene>
    <name evidence="1" type="ORF">BV22DRAFT_1104698</name>
</gene>
<sequence length="275" mass="30107">MSCADCFKGSLLTGEPTGSITELDGAYLASGPTAGDTRRAVVLLTDAFGLPLKNSKLIADNIAKCLSCDVWAPDIFNGEPILRAASLEPNLLHVRAGGSCMWDKFRLVMILLPRLLSVYRSRPTVADARIRAFLKKLREQKQYEKIGAVGYCYGGGIAVRLGHSKVLDSIVVCHPAPVTADHIKAIDVPASWVCAEEDDTFSAALRNKSEAIFAARKGKEDFVDYEFVDYKGTAHGFACRPNMDFPDVKEGYEKGFQQTIKWFEKTLQSPAPAPE</sequence>
<evidence type="ECO:0000313" key="2">
    <source>
        <dbReference type="Proteomes" id="UP000790709"/>
    </source>
</evidence>
<accession>A0ACB8BK28</accession>
<reference evidence="1" key="1">
    <citation type="journal article" date="2021" name="New Phytol.">
        <title>Evolutionary innovations through gain and loss of genes in the ectomycorrhizal Boletales.</title>
        <authorList>
            <person name="Wu G."/>
            <person name="Miyauchi S."/>
            <person name="Morin E."/>
            <person name="Kuo A."/>
            <person name="Drula E."/>
            <person name="Varga T."/>
            <person name="Kohler A."/>
            <person name="Feng B."/>
            <person name="Cao Y."/>
            <person name="Lipzen A."/>
            <person name="Daum C."/>
            <person name="Hundley H."/>
            <person name="Pangilinan J."/>
            <person name="Johnson J."/>
            <person name="Barry K."/>
            <person name="LaButti K."/>
            <person name="Ng V."/>
            <person name="Ahrendt S."/>
            <person name="Min B."/>
            <person name="Choi I.G."/>
            <person name="Park H."/>
            <person name="Plett J.M."/>
            <person name="Magnuson J."/>
            <person name="Spatafora J.W."/>
            <person name="Nagy L.G."/>
            <person name="Henrissat B."/>
            <person name="Grigoriev I.V."/>
            <person name="Yang Z.L."/>
            <person name="Xu J."/>
            <person name="Martin F.M."/>
        </authorList>
    </citation>
    <scope>NUCLEOTIDE SEQUENCE</scope>
    <source>
        <strain evidence="1">KUC20120723A-06</strain>
    </source>
</reference>
<name>A0ACB8BK28_9AGAM</name>
<dbReference type="EMBL" id="MU266393">
    <property type="protein sequence ID" value="KAH7925902.1"/>
    <property type="molecule type" value="Genomic_DNA"/>
</dbReference>
<comment type="caution">
    <text evidence="1">The sequence shown here is derived from an EMBL/GenBank/DDBJ whole genome shotgun (WGS) entry which is preliminary data.</text>
</comment>
<proteinExistence type="predicted"/>
<organism evidence="1 2">
    <name type="scientific">Leucogyrophana mollusca</name>
    <dbReference type="NCBI Taxonomy" id="85980"/>
    <lineage>
        <taxon>Eukaryota</taxon>
        <taxon>Fungi</taxon>
        <taxon>Dikarya</taxon>
        <taxon>Basidiomycota</taxon>
        <taxon>Agaricomycotina</taxon>
        <taxon>Agaricomycetes</taxon>
        <taxon>Agaricomycetidae</taxon>
        <taxon>Boletales</taxon>
        <taxon>Boletales incertae sedis</taxon>
        <taxon>Leucogyrophana</taxon>
    </lineage>
</organism>
<evidence type="ECO:0000313" key="1">
    <source>
        <dbReference type="EMBL" id="KAH7925902.1"/>
    </source>
</evidence>
<keyword evidence="2" id="KW-1185">Reference proteome</keyword>
<keyword evidence="1" id="KW-0378">Hydrolase</keyword>